<feature type="transmembrane region" description="Helical" evidence="7">
    <location>
        <begin position="183"/>
        <end position="202"/>
    </location>
</feature>
<feature type="transmembrane region" description="Helical" evidence="7">
    <location>
        <begin position="283"/>
        <end position="306"/>
    </location>
</feature>
<dbReference type="Gene3D" id="1.20.1250.20">
    <property type="entry name" value="MFS general substrate transporter like domains"/>
    <property type="match status" value="2"/>
</dbReference>
<dbReference type="Pfam" id="PF07690">
    <property type="entry name" value="MFS_1"/>
    <property type="match status" value="1"/>
</dbReference>
<evidence type="ECO:0000256" key="6">
    <source>
        <dbReference type="ARBA" id="ARBA00037968"/>
    </source>
</evidence>
<comment type="similarity">
    <text evidence="6">Belongs to the major facilitator superfamily. Allantoate permease family.</text>
</comment>
<evidence type="ECO:0000256" key="3">
    <source>
        <dbReference type="ARBA" id="ARBA00022692"/>
    </source>
</evidence>
<keyword evidence="10" id="KW-1185">Reference proteome</keyword>
<dbReference type="InterPro" id="IPR011701">
    <property type="entry name" value="MFS"/>
</dbReference>
<feature type="transmembrane region" description="Helical" evidence="7">
    <location>
        <begin position="378"/>
        <end position="397"/>
    </location>
</feature>
<dbReference type="OrthoDB" id="6730379at2759"/>
<keyword evidence="2" id="KW-0813">Transport</keyword>
<dbReference type="Proteomes" id="UP000182658">
    <property type="component" value="Unassembled WGS sequence"/>
</dbReference>
<dbReference type="GO" id="GO:0022857">
    <property type="term" value="F:transmembrane transporter activity"/>
    <property type="evidence" value="ECO:0007669"/>
    <property type="project" value="InterPro"/>
</dbReference>
<proteinExistence type="inferred from homology"/>
<evidence type="ECO:0000259" key="8">
    <source>
        <dbReference type="PROSITE" id="PS50850"/>
    </source>
</evidence>
<dbReference type="InterPro" id="IPR036259">
    <property type="entry name" value="MFS_trans_sf"/>
</dbReference>
<sequence length="530" mass="58325">MIESAPRASGAPHTNHKLDAAGELLRKVGGDSTDRVVISPADDKRVLRKIDLVLIPLMLSVYFLQQLDKATLAYSSVFGLITDTGLVGDQYSWLGSIVYLAQLVAQPLVAWLLVKLPMGKFSSTMVLFWGITLSSMAAAHNFGGLLAARFFLGAFEASIAPAFVAITQIWWKRREQTVRVASWYAMNGVTNMFGSLITYGLGHITNGSLHSYQIIFMFFGLITVAFSIVMFLFMPDSPVEAKFLNDHDKIIAIERLRANNMGVMSREWRNDHLKEALLDIKTWCWFCLMLSISIPSGGISTFGPLIVQSFQFSSFETILLNIPFGFVQLVATMGGALVAMKIKRKGPVIAGLCVPPIVGCVMLMVIRHDGTHKGPLLVGYYLISVYPGISPLIYSWGSQNTAGDTKRKVVNAIFFIGQSVGNVVGPQLYTTAEKPGYARGLRSNLSLFIVIIVLVAFTTAYLTLLNKRHAKRRVEMGKSGVVYDNSLDSVDEIEKRRQAAGNTDAGDAETGDKAFLNLTDLENEDFVFVY</sequence>
<dbReference type="AlphaFoldDB" id="A0A1J7JH60"/>
<accession>A0A1J7JH60</accession>
<dbReference type="GO" id="GO:0016020">
    <property type="term" value="C:membrane"/>
    <property type="evidence" value="ECO:0007669"/>
    <property type="project" value="UniProtKB-SubCell"/>
</dbReference>
<dbReference type="EMBL" id="KV875100">
    <property type="protein sequence ID" value="OIW26962.1"/>
    <property type="molecule type" value="Genomic_DNA"/>
</dbReference>
<feature type="transmembrane region" description="Helical" evidence="7">
    <location>
        <begin position="150"/>
        <end position="171"/>
    </location>
</feature>
<dbReference type="PANTHER" id="PTHR43791">
    <property type="entry name" value="PERMEASE-RELATED"/>
    <property type="match status" value="1"/>
</dbReference>
<name>A0A1J7JH60_9PEZI</name>
<feature type="transmembrane region" description="Helical" evidence="7">
    <location>
        <begin position="126"/>
        <end position="144"/>
    </location>
</feature>
<reference evidence="9 10" key="1">
    <citation type="submission" date="2016-10" db="EMBL/GenBank/DDBJ databases">
        <title>Draft genome sequence of Coniochaeta ligniaria NRRL30616, a lignocellulolytic fungus for bioabatement of inhibitors in plant biomass hydrolysates.</title>
        <authorList>
            <consortium name="DOE Joint Genome Institute"/>
            <person name="Jimenez D.J."/>
            <person name="Hector R.E."/>
            <person name="Riley R."/>
            <person name="Sun H."/>
            <person name="Grigoriev I.V."/>
            <person name="Van Elsas J.D."/>
            <person name="Nichols N.N."/>
        </authorList>
    </citation>
    <scope>NUCLEOTIDE SEQUENCE [LARGE SCALE GENOMIC DNA]</scope>
    <source>
        <strain evidence="9 10">NRRL 30616</strain>
    </source>
</reference>
<dbReference type="PROSITE" id="PS50850">
    <property type="entry name" value="MFS"/>
    <property type="match status" value="1"/>
</dbReference>
<keyword evidence="3 7" id="KW-0812">Transmembrane</keyword>
<dbReference type="SUPFAM" id="SSF103473">
    <property type="entry name" value="MFS general substrate transporter"/>
    <property type="match status" value="1"/>
</dbReference>
<keyword evidence="4 7" id="KW-1133">Transmembrane helix</keyword>
<feature type="domain" description="Major facilitator superfamily (MFS) profile" evidence="8">
    <location>
        <begin position="54"/>
        <end position="468"/>
    </location>
</feature>
<organism evidence="9 10">
    <name type="scientific">Coniochaeta ligniaria NRRL 30616</name>
    <dbReference type="NCBI Taxonomy" id="1408157"/>
    <lineage>
        <taxon>Eukaryota</taxon>
        <taxon>Fungi</taxon>
        <taxon>Dikarya</taxon>
        <taxon>Ascomycota</taxon>
        <taxon>Pezizomycotina</taxon>
        <taxon>Sordariomycetes</taxon>
        <taxon>Sordariomycetidae</taxon>
        <taxon>Coniochaetales</taxon>
        <taxon>Coniochaetaceae</taxon>
        <taxon>Coniochaeta</taxon>
    </lineage>
</organism>
<evidence type="ECO:0000313" key="10">
    <source>
        <dbReference type="Proteomes" id="UP000182658"/>
    </source>
</evidence>
<feature type="transmembrane region" description="Helical" evidence="7">
    <location>
        <begin position="318"/>
        <end position="340"/>
    </location>
</feature>
<dbReference type="InParanoid" id="A0A1J7JH60"/>
<dbReference type="PANTHER" id="PTHR43791:SF59">
    <property type="entry name" value="TRANSPORTER, PUTATIVE (AFU_ORTHOLOGUE AFUA_1G06550)-RELATED"/>
    <property type="match status" value="1"/>
</dbReference>
<comment type="subcellular location">
    <subcellularLocation>
        <location evidence="1">Membrane</location>
        <topology evidence="1">Multi-pass membrane protein</topology>
    </subcellularLocation>
</comment>
<evidence type="ECO:0000313" key="9">
    <source>
        <dbReference type="EMBL" id="OIW26962.1"/>
    </source>
</evidence>
<feature type="transmembrane region" description="Helical" evidence="7">
    <location>
        <begin position="50"/>
        <end position="67"/>
    </location>
</feature>
<evidence type="ECO:0000256" key="7">
    <source>
        <dbReference type="SAM" id="Phobius"/>
    </source>
</evidence>
<protein>
    <submittedName>
        <fullName evidence="9">Major facilitator superfamily transporter</fullName>
    </submittedName>
</protein>
<feature type="transmembrane region" description="Helical" evidence="7">
    <location>
        <begin position="214"/>
        <end position="234"/>
    </location>
</feature>
<feature type="transmembrane region" description="Helical" evidence="7">
    <location>
        <begin position="93"/>
        <end position="114"/>
    </location>
</feature>
<evidence type="ECO:0000256" key="2">
    <source>
        <dbReference type="ARBA" id="ARBA00022448"/>
    </source>
</evidence>
<evidence type="ECO:0000256" key="4">
    <source>
        <dbReference type="ARBA" id="ARBA00022989"/>
    </source>
</evidence>
<feature type="transmembrane region" description="Helical" evidence="7">
    <location>
        <begin position="409"/>
        <end position="425"/>
    </location>
</feature>
<feature type="transmembrane region" description="Helical" evidence="7">
    <location>
        <begin position="347"/>
        <end position="366"/>
    </location>
</feature>
<feature type="transmembrane region" description="Helical" evidence="7">
    <location>
        <begin position="445"/>
        <end position="464"/>
    </location>
</feature>
<gene>
    <name evidence="9" type="ORF">CONLIGDRAFT_581557</name>
</gene>
<evidence type="ECO:0000256" key="1">
    <source>
        <dbReference type="ARBA" id="ARBA00004141"/>
    </source>
</evidence>
<evidence type="ECO:0000256" key="5">
    <source>
        <dbReference type="ARBA" id="ARBA00023136"/>
    </source>
</evidence>
<dbReference type="InterPro" id="IPR020846">
    <property type="entry name" value="MFS_dom"/>
</dbReference>
<dbReference type="FunFam" id="1.20.1250.20:FF:000064">
    <property type="entry name" value="MFS allantoate transporter"/>
    <property type="match status" value="1"/>
</dbReference>
<keyword evidence="5 7" id="KW-0472">Membrane</keyword>